<dbReference type="Gene3D" id="3.40.50.150">
    <property type="entry name" value="Vaccinia Virus protein VP39"/>
    <property type="match status" value="1"/>
</dbReference>
<feature type="binding site" evidence="5">
    <location>
        <position position="23"/>
    </location>
    <ligand>
        <name>S-adenosyl-L-methionine</name>
        <dbReference type="ChEBI" id="CHEBI:59789"/>
    </ligand>
</feature>
<sequence>MANAEHKHYHDDVYDPSSHFETYTGANKAFNEDVMEDIMEAVYKVLSSGSVKGDSLIDISVGLMMFPLFVAADHFKNITMIESSDSSIESMEKWVNKDPSAVDKRHIAEFACSLKGQSAGQEEQEDKVRNAIKHIVKWDIQDDKPMDSVVCSQADCLFSFAYLEVVCKDRNMYLKLLKQFCSLIKTGGHLILIAVIDLSYYIIGEHKFFTLKLDEEFVRKALIDSGFVIKSYSRIERKFKSPMTDYEHFGCFVACKV</sequence>
<evidence type="ECO:0000313" key="8">
    <source>
        <dbReference type="Proteomes" id="UP000812440"/>
    </source>
</evidence>
<keyword evidence="6" id="KW-1133">Transmembrane helix</keyword>
<keyword evidence="3" id="KW-0808">Transferase</keyword>
<comment type="caution">
    <text evidence="7">The sequence shown here is derived from an EMBL/GenBank/DDBJ whole genome shotgun (WGS) entry which is preliminary data.</text>
</comment>
<dbReference type="PANTHER" id="PTHR10867">
    <property type="entry name" value="NNMT/PNMT/TEMT FAMILY MEMBER"/>
    <property type="match status" value="1"/>
</dbReference>
<accession>A0A8T2JQE2</accession>
<gene>
    <name evidence="7" type="ORF">GDO86_014800</name>
</gene>
<dbReference type="InterPro" id="IPR000940">
    <property type="entry name" value="NNMT_TEMT_trans"/>
</dbReference>
<dbReference type="AlphaFoldDB" id="A0A8T2JQE2"/>
<evidence type="ECO:0000256" key="3">
    <source>
        <dbReference type="ARBA" id="ARBA00022679"/>
    </source>
</evidence>
<evidence type="ECO:0000256" key="4">
    <source>
        <dbReference type="ARBA" id="ARBA00022691"/>
    </source>
</evidence>
<dbReference type="GO" id="GO:0005829">
    <property type="term" value="C:cytosol"/>
    <property type="evidence" value="ECO:0007669"/>
    <property type="project" value="TreeGrafter"/>
</dbReference>
<keyword evidence="6" id="KW-0812">Transmembrane</keyword>
<evidence type="ECO:0000256" key="2">
    <source>
        <dbReference type="ARBA" id="ARBA00022603"/>
    </source>
</evidence>
<evidence type="ECO:0000256" key="6">
    <source>
        <dbReference type="SAM" id="Phobius"/>
    </source>
</evidence>
<keyword evidence="6" id="KW-0472">Membrane</keyword>
<dbReference type="Proteomes" id="UP000812440">
    <property type="component" value="Chromosome 8_10"/>
</dbReference>
<protein>
    <submittedName>
        <fullName evidence="7">Uncharacterized protein</fullName>
    </submittedName>
</protein>
<evidence type="ECO:0000313" key="7">
    <source>
        <dbReference type="EMBL" id="KAG8447449.1"/>
    </source>
</evidence>
<dbReference type="GO" id="GO:0032259">
    <property type="term" value="P:methylation"/>
    <property type="evidence" value="ECO:0007669"/>
    <property type="project" value="UniProtKB-KW"/>
</dbReference>
<organism evidence="7 8">
    <name type="scientific">Hymenochirus boettgeri</name>
    <name type="common">Congo dwarf clawed frog</name>
    <dbReference type="NCBI Taxonomy" id="247094"/>
    <lineage>
        <taxon>Eukaryota</taxon>
        <taxon>Metazoa</taxon>
        <taxon>Chordata</taxon>
        <taxon>Craniata</taxon>
        <taxon>Vertebrata</taxon>
        <taxon>Euteleostomi</taxon>
        <taxon>Amphibia</taxon>
        <taxon>Batrachia</taxon>
        <taxon>Anura</taxon>
        <taxon>Pipoidea</taxon>
        <taxon>Pipidae</taxon>
        <taxon>Pipinae</taxon>
        <taxon>Hymenochirus</taxon>
    </lineage>
</organism>
<reference evidence="7" key="1">
    <citation type="thesis" date="2020" institute="ProQuest LLC" country="789 East Eisenhower Parkway, Ann Arbor, MI, USA">
        <title>Comparative Genomics and Chromosome Evolution.</title>
        <authorList>
            <person name="Mudd A.B."/>
        </authorList>
    </citation>
    <scope>NUCLEOTIDE SEQUENCE</scope>
    <source>
        <strain evidence="7">Female2</strain>
        <tissue evidence="7">Blood</tissue>
    </source>
</reference>
<dbReference type="PROSITE" id="PS51681">
    <property type="entry name" value="SAM_MT_NNMT_PNMT_TEMT"/>
    <property type="match status" value="1"/>
</dbReference>
<dbReference type="PIRSF" id="PIRSF000384">
    <property type="entry name" value="PNMTase"/>
    <property type="match status" value="1"/>
</dbReference>
<keyword evidence="2" id="KW-0489">Methyltransferase</keyword>
<dbReference type="PANTHER" id="PTHR10867:SF45">
    <property type="entry name" value="LOC100127826 PROTEIN"/>
    <property type="match status" value="1"/>
</dbReference>
<dbReference type="OrthoDB" id="10050085at2759"/>
<dbReference type="Pfam" id="PF01234">
    <property type="entry name" value="NNMT_PNMT_TEMT"/>
    <property type="match status" value="1"/>
</dbReference>
<evidence type="ECO:0000256" key="5">
    <source>
        <dbReference type="PIRSR" id="PIRSR000384-1"/>
    </source>
</evidence>
<keyword evidence="8" id="KW-1185">Reference proteome</keyword>
<evidence type="ECO:0000256" key="1">
    <source>
        <dbReference type="ARBA" id="ARBA00007996"/>
    </source>
</evidence>
<dbReference type="InterPro" id="IPR029063">
    <property type="entry name" value="SAM-dependent_MTases_sf"/>
</dbReference>
<proteinExistence type="inferred from homology"/>
<feature type="transmembrane region" description="Helical" evidence="6">
    <location>
        <begin position="180"/>
        <end position="203"/>
    </location>
</feature>
<dbReference type="GO" id="GO:0008170">
    <property type="term" value="F:N-methyltransferase activity"/>
    <property type="evidence" value="ECO:0007669"/>
    <property type="project" value="TreeGrafter"/>
</dbReference>
<name>A0A8T2JQE2_9PIPI</name>
<dbReference type="EMBL" id="JAACNH010000003">
    <property type="protein sequence ID" value="KAG8447449.1"/>
    <property type="molecule type" value="Genomic_DNA"/>
</dbReference>
<keyword evidence="4 5" id="KW-0949">S-adenosyl-L-methionine</keyword>
<comment type="similarity">
    <text evidence="1">Belongs to the class I-like SAM-binding methyltransferase superfamily. NNMT/PNMT/TEMT family.</text>
</comment>
<dbReference type="SUPFAM" id="SSF53335">
    <property type="entry name" value="S-adenosyl-L-methionine-dependent methyltransferases"/>
    <property type="match status" value="1"/>
</dbReference>